<evidence type="ECO:0000256" key="11">
    <source>
        <dbReference type="ARBA" id="ARBA00032474"/>
    </source>
</evidence>
<keyword evidence="5" id="KW-0808">Transferase</keyword>
<proteinExistence type="inferred from homology"/>
<dbReference type="KEGG" id="ddz:DSYM_17670"/>
<evidence type="ECO:0000256" key="12">
    <source>
        <dbReference type="ARBA" id="ARBA00049878"/>
    </source>
</evidence>
<evidence type="ECO:0000256" key="5">
    <source>
        <dbReference type="ARBA" id="ARBA00022679"/>
    </source>
</evidence>
<evidence type="ECO:0000256" key="8">
    <source>
        <dbReference type="ARBA" id="ARBA00029745"/>
    </source>
</evidence>
<comment type="pathway">
    <text evidence="1">Cofactor biosynthesis; molybdopterin biosynthesis.</text>
</comment>
<dbReference type="NCBIfam" id="NF007959">
    <property type="entry name" value="PRK10678.1"/>
    <property type="match status" value="1"/>
</dbReference>
<dbReference type="EC" id="2.8.1.12" evidence="3"/>
<protein>
    <recommendedName>
        <fullName evidence="4">Molybdopterin synthase catalytic subunit</fullName>
        <ecNumber evidence="3">2.8.1.12</ecNumber>
    </recommendedName>
    <alternativeName>
        <fullName evidence="10">MPT synthase subunit 2</fullName>
    </alternativeName>
    <alternativeName>
        <fullName evidence="8">Molybdenum cofactor biosynthesis protein E</fullName>
    </alternativeName>
    <alternativeName>
        <fullName evidence="9">Molybdopterin-converting factor large subunit</fullName>
    </alternativeName>
    <alternativeName>
        <fullName evidence="11">Molybdopterin-converting factor subunit 2</fullName>
    </alternativeName>
</protein>
<reference evidence="13" key="1">
    <citation type="journal article" name="DNA Res.">
        <title>The physiological potential of anammox bacteria as revealed by their core genome structure.</title>
        <authorList>
            <person name="Okubo T."/>
            <person name="Toyoda A."/>
            <person name="Fukuhara K."/>
            <person name="Uchiyama I."/>
            <person name="Harigaya Y."/>
            <person name="Kuroiwa M."/>
            <person name="Suzuki T."/>
            <person name="Murakami Y."/>
            <person name="Suwa Y."/>
            <person name="Takami H."/>
        </authorList>
    </citation>
    <scope>NUCLEOTIDE SEQUENCE</scope>
    <source>
        <strain evidence="13">317325-3</strain>
    </source>
</reference>
<evidence type="ECO:0000313" key="14">
    <source>
        <dbReference type="Proteomes" id="UP000662914"/>
    </source>
</evidence>
<evidence type="ECO:0000256" key="4">
    <source>
        <dbReference type="ARBA" id="ARBA00013858"/>
    </source>
</evidence>
<dbReference type="SUPFAM" id="SSF54690">
    <property type="entry name" value="Molybdopterin synthase subunit MoaE"/>
    <property type="match status" value="1"/>
</dbReference>
<evidence type="ECO:0000256" key="6">
    <source>
        <dbReference type="ARBA" id="ARBA00023150"/>
    </source>
</evidence>
<comment type="similarity">
    <text evidence="2">Belongs to the MoaE family.</text>
</comment>
<evidence type="ECO:0000256" key="3">
    <source>
        <dbReference type="ARBA" id="ARBA00011950"/>
    </source>
</evidence>
<name>A0A809R2W4_9PROT</name>
<dbReference type="GO" id="GO:0006777">
    <property type="term" value="P:Mo-molybdopterin cofactor biosynthetic process"/>
    <property type="evidence" value="ECO:0007669"/>
    <property type="project" value="UniProtKB-KW"/>
</dbReference>
<dbReference type="Pfam" id="PF02391">
    <property type="entry name" value="MoaE"/>
    <property type="match status" value="1"/>
</dbReference>
<dbReference type="AlphaFoldDB" id="A0A809R2W4"/>
<evidence type="ECO:0000256" key="7">
    <source>
        <dbReference type="ARBA" id="ARBA00026066"/>
    </source>
</evidence>
<accession>A0A809R2W4</accession>
<evidence type="ECO:0000256" key="9">
    <source>
        <dbReference type="ARBA" id="ARBA00030407"/>
    </source>
</evidence>
<evidence type="ECO:0000256" key="2">
    <source>
        <dbReference type="ARBA" id="ARBA00005426"/>
    </source>
</evidence>
<keyword evidence="6" id="KW-0501">Molybdenum cofactor biosynthesis</keyword>
<evidence type="ECO:0000256" key="10">
    <source>
        <dbReference type="ARBA" id="ARBA00030781"/>
    </source>
</evidence>
<evidence type="ECO:0000256" key="1">
    <source>
        <dbReference type="ARBA" id="ARBA00005046"/>
    </source>
</evidence>
<organism evidence="13 14">
    <name type="scientific">Candidatus Desulfobacillus denitrificans</name>
    <dbReference type="NCBI Taxonomy" id="2608985"/>
    <lineage>
        <taxon>Bacteria</taxon>
        <taxon>Pseudomonadati</taxon>
        <taxon>Pseudomonadota</taxon>
        <taxon>Betaproteobacteria</taxon>
        <taxon>Candidatus Desulfobacillus</taxon>
    </lineage>
</organism>
<sequence>MKICVQTEDFDLGAECAAIARGRTDIGAVASFVGLVRGANDGGGISRMTLEHYPGMTEKSLAEIVGQARGRWDVMDATVIHRVGALRPGDNIVLVVVASAHRGDAFAACEFIMDYLKTRAPFWKKEETAEGGRWVDARESDDVAAEKWRA</sequence>
<dbReference type="Gene3D" id="3.90.1170.40">
    <property type="entry name" value="Molybdopterin biosynthesis MoaE subunit"/>
    <property type="match status" value="1"/>
</dbReference>
<gene>
    <name evidence="13" type="ORF">DSYM_17670</name>
</gene>
<dbReference type="GO" id="GO:0030366">
    <property type="term" value="F:molybdopterin synthase activity"/>
    <property type="evidence" value="ECO:0007669"/>
    <property type="project" value="UniProtKB-EC"/>
</dbReference>
<dbReference type="UniPathway" id="UPA00344"/>
<dbReference type="PANTHER" id="PTHR23404">
    <property type="entry name" value="MOLYBDOPTERIN SYNTHASE RELATED"/>
    <property type="match status" value="1"/>
</dbReference>
<dbReference type="FunFam" id="3.90.1170.40:FF:000001">
    <property type="entry name" value="Molybdopterin synthase catalytic subunit MoaE"/>
    <property type="match status" value="1"/>
</dbReference>
<comment type="catalytic activity">
    <reaction evidence="12">
        <text>2 [molybdopterin-synthase sulfur-carrier protein]-C-terminal-Gly-aminoethanethioate + cyclic pyranopterin phosphate + H2O = molybdopterin + 2 [molybdopterin-synthase sulfur-carrier protein]-C-terminal Gly-Gly + 2 H(+)</text>
        <dbReference type="Rhea" id="RHEA:26333"/>
        <dbReference type="Rhea" id="RHEA-COMP:12202"/>
        <dbReference type="Rhea" id="RHEA-COMP:19907"/>
        <dbReference type="ChEBI" id="CHEBI:15377"/>
        <dbReference type="ChEBI" id="CHEBI:15378"/>
        <dbReference type="ChEBI" id="CHEBI:58698"/>
        <dbReference type="ChEBI" id="CHEBI:59648"/>
        <dbReference type="ChEBI" id="CHEBI:90778"/>
        <dbReference type="ChEBI" id="CHEBI:232372"/>
        <dbReference type="EC" id="2.8.1.12"/>
    </reaction>
</comment>
<dbReference type="CDD" id="cd00756">
    <property type="entry name" value="MoaE"/>
    <property type="match status" value="1"/>
</dbReference>
<comment type="subunit">
    <text evidence="7">Heterotetramer of 2 MoaD subunits and 2 MoaE subunits. Also stable as homodimer. The enzyme changes between these two forms during catalysis.</text>
</comment>
<dbReference type="Proteomes" id="UP000662914">
    <property type="component" value="Chromosome"/>
</dbReference>
<dbReference type="InterPro" id="IPR003448">
    <property type="entry name" value="Mopterin_biosynth_MoaE"/>
</dbReference>
<evidence type="ECO:0000313" key="13">
    <source>
        <dbReference type="EMBL" id="BBO21068.1"/>
    </source>
</evidence>
<dbReference type="InterPro" id="IPR036563">
    <property type="entry name" value="MoaE_sf"/>
</dbReference>
<dbReference type="EMBL" id="AP021857">
    <property type="protein sequence ID" value="BBO21068.1"/>
    <property type="molecule type" value="Genomic_DNA"/>
</dbReference>